<organism evidence="1 2">
    <name type="scientific">Hypsizygus marmoreus</name>
    <name type="common">White beech mushroom</name>
    <name type="synonym">Agaricus marmoreus</name>
    <dbReference type="NCBI Taxonomy" id="39966"/>
    <lineage>
        <taxon>Eukaryota</taxon>
        <taxon>Fungi</taxon>
        <taxon>Dikarya</taxon>
        <taxon>Basidiomycota</taxon>
        <taxon>Agaricomycotina</taxon>
        <taxon>Agaricomycetes</taxon>
        <taxon>Agaricomycetidae</taxon>
        <taxon>Agaricales</taxon>
        <taxon>Tricholomatineae</taxon>
        <taxon>Lyophyllaceae</taxon>
        <taxon>Hypsizygus</taxon>
    </lineage>
</organism>
<protein>
    <submittedName>
        <fullName evidence="1">Uncharacterized protein</fullName>
    </submittedName>
</protein>
<dbReference type="InParanoid" id="A0A369JHZ0"/>
<keyword evidence="2" id="KW-1185">Reference proteome</keyword>
<accession>A0A369JHZ0</accession>
<evidence type="ECO:0000313" key="1">
    <source>
        <dbReference type="EMBL" id="RDB21801.1"/>
    </source>
</evidence>
<name>A0A369JHZ0_HYPMA</name>
<dbReference type="EMBL" id="LUEZ02000053">
    <property type="protein sequence ID" value="RDB21801.1"/>
    <property type="molecule type" value="Genomic_DNA"/>
</dbReference>
<gene>
    <name evidence="1" type="ORF">Hypma_011018</name>
</gene>
<evidence type="ECO:0000313" key="2">
    <source>
        <dbReference type="Proteomes" id="UP000076154"/>
    </source>
</evidence>
<sequence>MPQKLPKKTSIPSFKKTLNPHLLLSSLGYYRYRRFPHPHCPNIEVQSFINISFTRKRTKSLAVIHWTHRAGLGIVQSTGNASIVGCMLD</sequence>
<dbReference type="Proteomes" id="UP000076154">
    <property type="component" value="Unassembled WGS sequence"/>
</dbReference>
<proteinExistence type="predicted"/>
<comment type="caution">
    <text evidence="1">The sequence shown here is derived from an EMBL/GenBank/DDBJ whole genome shotgun (WGS) entry which is preliminary data.</text>
</comment>
<dbReference type="AlphaFoldDB" id="A0A369JHZ0"/>
<reference evidence="1" key="1">
    <citation type="submission" date="2018-04" db="EMBL/GenBank/DDBJ databases">
        <title>Whole genome sequencing of Hypsizygus marmoreus.</title>
        <authorList>
            <person name="Choi I.-G."/>
            <person name="Min B."/>
            <person name="Kim J.-G."/>
            <person name="Kim S."/>
            <person name="Oh Y.-L."/>
            <person name="Kong W.-S."/>
            <person name="Park H."/>
            <person name="Jeong J."/>
            <person name="Song E.-S."/>
        </authorList>
    </citation>
    <scope>NUCLEOTIDE SEQUENCE [LARGE SCALE GENOMIC DNA]</scope>
    <source>
        <strain evidence="1">51987-8</strain>
    </source>
</reference>